<gene>
    <name evidence="1" type="ORF">BU25DRAFT_484489</name>
</gene>
<name>A0ACB6SA76_9PLEO</name>
<evidence type="ECO:0000313" key="2">
    <source>
        <dbReference type="Proteomes" id="UP000799754"/>
    </source>
</evidence>
<proteinExistence type="predicted"/>
<protein>
    <submittedName>
        <fullName evidence="1">Uncharacterized protein</fullName>
    </submittedName>
</protein>
<reference evidence="1" key="1">
    <citation type="journal article" date="2020" name="Stud. Mycol.">
        <title>101 Dothideomycetes genomes: a test case for predicting lifestyles and emergence of pathogens.</title>
        <authorList>
            <person name="Haridas S."/>
            <person name="Albert R."/>
            <person name="Binder M."/>
            <person name="Bloem J."/>
            <person name="Labutti K."/>
            <person name="Salamov A."/>
            <person name="Andreopoulos B."/>
            <person name="Baker S."/>
            <person name="Barry K."/>
            <person name="Bills G."/>
            <person name="Bluhm B."/>
            <person name="Cannon C."/>
            <person name="Castanera R."/>
            <person name="Culley D."/>
            <person name="Daum C."/>
            <person name="Ezra D."/>
            <person name="Gonzalez J."/>
            <person name="Henrissat B."/>
            <person name="Kuo A."/>
            <person name="Liang C."/>
            <person name="Lipzen A."/>
            <person name="Lutzoni F."/>
            <person name="Magnuson J."/>
            <person name="Mondo S."/>
            <person name="Nolan M."/>
            <person name="Ohm R."/>
            <person name="Pangilinan J."/>
            <person name="Park H.-J."/>
            <person name="Ramirez L."/>
            <person name="Alfaro M."/>
            <person name="Sun H."/>
            <person name="Tritt A."/>
            <person name="Yoshinaga Y."/>
            <person name="Zwiers L.-H."/>
            <person name="Turgeon B."/>
            <person name="Goodwin S."/>
            <person name="Spatafora J."/>
            <person name="Crous P."/>
            <person name="Grigoriev I."/>
        </authorList>
    </citation>
    <scope>NUCLEOTIDE SEQUENCE</scope>
    <source>
        <strain evidence="1">CBS 525.71</strain>
    </source>
</reference>
<keyword evidence="2" id="KW-1185">Reference proteome</keyword>
<dbReference type="EMBL" id="MU006707">
    <property type="protein sequence ID" value="KAF2630417.1"/>
    <property type="molecule type" value="Genomic_DNA"/>
</dbReference>
<evidence type="ECO:0000313" key="1">
    <source>
        <dbReference type="EMBL" id="KAF2630417.1"/>
    </source>
</evidence>
<accession>A0ACB6SA76</accession>
<sequence length="134" mass="15258">MGYQIPPVLCRLFFDLPDAKKPFLMLAGVEHTPAVDPSWSPFSTNESGWYQWLNVTGSSHQNFADLDDWVDLHGLKNKTITLLLGTVWAPRMNYIVKMFVETFFGFVLGEEQWLKIPNEASPEVVYINGSAYTL</sequence>
<dbReference type="Proteomes" id="UP000799754">
    <property type="component" value="Unassembled WGS sequence"/>
</dbReference>
<comment type="caution">
    <text evidence="1">The sequence shown here is derived from an EMBL/GenBank/DDBJ whole genome shotgun (WGS) entry which is preliminary data.</text>
</comment>
<organism evidence="1 2">
    <name type="scientific">Macroventuria anomochaeta</name>
    <dbReference type="NCBI Taxonomy" id="301207"/>
    <lineage>
        <taxon>Eukaryota</taxon>
        <taxon>Fungi</taxon>
        <taxon>Dikarya</taxon>
        <taxon>Ascomycota</taxon>
        <taxon>Pezizomycotina</taxon>
        <taxon>Dothideomycetes</taxon>
        <taxon>Pleosporomycetidae</taxon>
        <taxon>Pleosporales</taxon>
        <taxon>Pleosporineae</taxon>
        <taxon>Didymellaceae</taxon>
        <taxon>Macroventuria</taxon>
    </lineage>
</organism>